<reference evidence="1" key="1">
    <citation type="submission" date="2021-12" db="EMBL/GenBank/DDBJ databases">
        <authorList>
            <person name="King R."/>
        </authorList>
    </citation>
    <scope>NUCLEOTIDE SEQUENCE</scope>
</reference>
<organism evidence="1 2">
    <name type="scientific">Chrysodeixis includens</name>
    <name type="common">Soybean looper</name>
    <name type="synonym">Pseudoplusia includens</name>
    <dbReference type="NCBI Taxonomy" id="689277"/>
    <lineage>
        <taxon>Eukaryota</taxon>
        <taxon>Metazoa</taxon>
        <taxon>Ecdysozoa</taxon>
        <taxon>Arthropoda</taxon>
        <taxon>Hexapoda</taxon>
        <taxon>Insecta</taxon>
        <taxon>Pterygota</taxon>
        <taxon>Neoptera</taxon>
        <taxon>Endopterygota</taxon>
        <taxon>Lepidoptera</taxon>
        <taxon>Glossata</taxon>
        <taxon>Ditrysia</taxon>
        <taxon>Noctuoidea</taxon>
        <taxon>Noctuidae</taxon>
        <taxon>Plusiinae</taxon>
        <taxon>Chrysodeixis</taxon>
    </lineage>
</organism>
<evidence type="ECO:0000313" key="2">
    <source>
        <dbReference type="Proteomes" id="UP001154114"/>
    </source>
</evidence>
<evidence type="ECO:0000313" key="1">
    <source>
        <dbReference type="EMBL" id="CAD0194855.1"/>
    </source>
</evidence>
<accession>A0A9N8KYQ4</accession>
<gene>
    <name evidence="1" type="ORF">CINC_LOCUS5705</name>
</gene>
<proteinExistence type="predicted"/>
<name>A0A9N8KYQ4_CHRIL</name>
<sequence length="119" mass="13636">MEVPLIVQLCFRYAARHRATARDVNTMIRREFPTTTICDILNGRYNKGTPLKPAASLRERRKNYDNVDNPLDKRRIRVDRNKNKLSANYCAVRFAEITPVSRRAGAAEPSVRPPPDVRG</sequence>
<keyword evidence="2" id="KW-1185">Reference proteome</keyword>
<protein>
    <submittedName>
        <fullName evidence="1">Uncharacterized protein</fullName>
    </submittedName>
</protein>
<dbReference type="EMBL" id="LR824005">
    <property type="protein sequence ID" value="CAD0194855.1"/>
    <property type="molecule type" value="Genomic_DNA"/>
</dbReference>
<dbReference type="AlphaFoldDB" id="A0A9N8KYQ4"/>
<dbReference type="OrthoDB" id="7443439at2759"/>
<dbReference type="Proteomes" id="UP001154114">
    <property type="component" value="Chromosome 2"/>
</dbReference>